<dbReference type="AlphaFoldDB" id="A0A1W1VWU9"/>
<dbReference type="Proteomes" id="UP000192569">
    <property type="component" value="Chromosome I"/>
</dbReference>
<dbReference type="RefSeq" id="WP_084665557.1">
    <property type="nucleotide sequence ID" value="NZ_LT838272.1"/>
</dbReference>
<evidence type="ECO:0000313" key="1">
    <source>
        <dbReference type="EMBL" id="SMB97837.1"/>
    </source>
</evidence>
<dbReference type="EMBL" id="LT838272">
    <property type="protein sequence ID" value="SMB97837.1"/>
    <property type="molecule type" value="Genomic_DNA"/>
</dbReference>
<protein>
    <submittedName>
        <fullName evidence="1">Uncharacterized protein</fullName>
    </submittedName>
</protein>
<sequence>MADKFEVARDLVIALIQNNALRPTNTATSEALNASLVAEVAKAYTTIFQALSELEEAEKARKPQKPVKLT</sequence>
<proteinExistence type="predicted"/>
<keyword evidence="2" id="KW-1185">Reference proteome</keyword>
<accession>A0A1W1VWU9</accession>
<reference evidence="1 2" key="1">
    <citation type="submission" date="2017-04" db="EMBL/GenBank/DDBJ databases">
        <authorList>
            <person name="Afonso C.L."/>
            <person name="Miller P.J."/>
            <person name="Scott M.A."/>
            <person name="Spackman E."/>
            <person name="Goraichik I."/>
            <person name="Dimitrov K.M."/>
            <person name="Suarez D.L."/>
            <person name="Swayne D.E."/>
        </authorList>
    </citation>
    <scope>NUCLEOTIDE SEQUENCE [LARGE SCALE GENOMIC DNA]</scope>
    <source>
        <strain evidence="1 2">ToBE</strain>
    </source>
</reference>
<organism evidence="1 2">
    <name type="scientific">Thermanaeromonas toyohensis ToBE</name>
    <dbReference type="NCBI Taxonomy" id="698762"/>
    <lineage>
        <taxon>Bacteria</taxon>
        <taxon>Bacillati</taxon>
        <taxon>Bacillota</taxon>
        <taxon>Clostridia</taxon>
        <taxon>Neomoorellales</taxon>
        <taxon>Neomoorellaceae</taxon>
        <taxon>Thermanaeromonas</taxon>
    </lineage>
</organism>
<evidence type="ECO:0000313" key="2">
    <source>
        <dbReference type="Proteomes" id="UP000192569"/>
    </source>
</evidence>
<name>A0A1W1VWU9_9FIRM</name>
<gene>
    <name evidence="1" type="ORF">SAMN00808754_1979</name>
</gene>